<evidence type="ECO:0000256" key="4">
    <source>
        <dbReference type="ARBA" id="ARBA00023157"/>
    </source>
</evidence>
<dbReference type="Pfam" id="PF00008">
    <property type="entry name" value="EGF"/>
    <property type="match status" value="2"/>
</dbReference>
<feature type="non-terminal residue" evidence="7">
    <location>
        <position position="1"/>
    </location>
</feature>
<evidence type="ECO:0000313" key="7">
    <source>
        <dbReference type="EMBL" id="CAF4090141.1"/>
    </source>
</evidence>
<evidence type="ECO:0000259" key="6">
    <source>
        <dbReference type="PROSITE" id="PS50026"/>
    </source>
</evidence>
<dbReference type="SMART" id="SM00181">
    <property type="entry name" value="EGF"/>
    <property type="match status" value="2"/>
</dbReference>
<dbReference type="PANTHER" id="PTHR24033">
    <property type="entry name" value="EGF-LIKE DOMAIN-CONTAINING PROTEIN"/>
    <property type="match status" value="1"/>
</dbReference>
<dbReference type="CDD" id="cd00054">
    <property type="entry name" value="EGF_CA"/>
    <property type="match status" value="2"/>
</dbReference>
<gene>
    <name evidence="7" type="ORF">OKA104_LOCUS35090</name>
</gene>
<dbReference type="SUPFAM" id="SSF57196">
    <property type="entry name" value="EGF/Laminin"/>
    <property type="match status" value="2"/>
</dbReference>
<organism evidence="7 8">
    <name type="scientific">Adineta steineri</name>
    <dbReference type="NCBI Taxonomy" id="433720"/>
    <lineage>
        <taxon>Eukaryota</taxon>
        <taxon>Metazoa</taxon>
        <taxon>Spiralia</taxon>
        <taxon>Gnathifera</taxon>
        <taxon>Rotifera</taxon>
        <taxon>Eurotatoria</taxon>
        <taxon>Bdelloidea</taxon>
        <taxon>Adinetida</taxon>
        <taxon>Adinetidae</taxon>
        <taxon>Adineta</taxon>
    </lineage>
</organism>
<feature type="domain" description="EGF-like" evidence="6">
    <location>
        <begin position="66"/>
        <end position="102"/>
    </location>
</feature>
<evidence type="ECO:0000256" key="3">
    <source>
        <dbReference type="ARBA" id="ARBA00022737"/>
    </source>
</evidence>
<dbReference type="PROSITE" id="PS00022">
    <property type="entry name" value="EGF_1"/>
    <property type="match status" value="1"/>
</dbReference>
<dbReference type="GO" id="GO:0005509">
    <property type="term" value="F:calcium ion binding"/>
    <property type="evidence" value="ECO:0007669"/>
    <property type="project" value="InterPro"/>
</dbReference>
<dbReference type="FunFam" id="2.10.25.10:FF:000066">
    <property type="entry name" value="FAT atypical cadherin 4"/>
    <property type="match status" value="1"/>
</dbReference>
<feature type="disulfide bond" evidence="5">
    <location>
        <begin position="92"/>
        <end position="101"/>
    </location>
</feature>
<dbReference type="SUPFAM" id="SSF63829">
    <property type="entry name" value="Calcium-dependent phosphotriesterase"/>
    <property type="match status" value="1"/>
</dbReference>
<keyword evidence="2" id="KW-0732">Signal</keyword>
<dbReference type="EMBL" id="CAJOAY010004966">
    <property type="protein sequence ID" value="CAF4090141.1"/>
    <property type="molecule type" value="Genomic_DNA"/>
</dbReference>
<dbReference type="PROSITE" id="PS50026">
    <property type="entry name" value="EGF_3"/>
    <property type="match status" value="2"/>
</dbReference>
<dbReference type="PROSITE" id="PS01186">
    <property type="entry name" value="EGF_2"/>
    <property type="match status" value="1"/>
</dbReference>
<name>A0A819UCZ2_9BILA</name>
<dbReference type="Proteomes" id="UP000663881">
    <property type="component" value="Unassembled WGS sequence"/>
</dbReference>
<evidence type="ECO:0000256" key="5">
    <source>
        <dbReference type="PROSITE-ProRule" id="PRU00076"/>
    </source>
</evidence>
<proteinExistence type="predicted"/>
<sequence>MNYYTYKFYYTFCDACGSNPCKNGGKCVTLAAGRRFYCLCTPDGYYGKICENKFQSTRYKTHNTPRKDYCAPGPCNNGGECISLRTTYYCRCRAPYYGINCERTATSSSTTAVSASPLTSSVCQPFKQLPRESSKCTKPRWSQQGITIAGTGVPGSSPMQLRYPMTVFIDRNDNDTLYVADRYNYRIQKFVQGSNGVGVTVAGGNGEGSASNQISGVYDIFVDSARNIFIADREAYRVQRWSENSSVGVTLIALENDYRPYGIWYNEKTRDL</sequence>
<dbReference type="InterPro" id="IPR011042">
    <property type="entry name" value="6-blade_b-propeller_TolB-like"/>
</dbReference>
<evidence type="ECO:0000313" key="8">
    <source>
        <dbReference type="Proteomes" id="UP000663881"/>
    </source>
</evidence>
<feature type="domain" description="EGF-like" evidence="6">
    <location>
        <begin position="14"/>
        <end position="51"/>
    </location>
</feature>
<dbReference type="InterPro" id="IPR000742">
    <property type="entry name" value="EGF"/>
</dbReference>
<dbReference type="AlphaFoldDB" id="A0A819UCZ2"/>
<comment type="caution">
    <text evidence="5">Lacks conserved residue(s) required for the propagation of feature annotation.</text>
</comment>
<protein>
    <recommendedName>
        <fullName evidence="6">EGF-like domain-containing protein</fullName>
    </recommendedName>
</protein>
<dbReference type="Gene3D" id="2.10.25.10">
    <property type="entry name" value="Laminin"/>
    <property type="match status" value="2"/>
</dbReference>
<dbReference type="SMART" id="SM00179">
    <property type="entry name" value="EGF_CA"/>
    <property type="match status" value="1"/>
</dbReference>
<evidence type="ECO:0000256" key="2">
    <source>
        <dbReference type="ARBA" id="ARBA00022729"/>
    </source>
</evidence>
<keyword evidence="3" id="KW-0677">Repeat</keyword>
<dbReference type="Gene3D" id="2.120.10.30">
    <property type="entry name" value="TolB, C-terminal domain"/>
    <property type="match status" value="1"/>
</dbReference>
<dbReference type="InterPro" id="IPR051830">
    <property type="entry name" value="NOTCH_homolog"/>
</dbReference>
<comment type="caution">
    <text evidence="7">The sequence shown here is derived from an EMBL/GenBank/DDBJ whole genome shotgun (WGS) entry which is preliminary data.</text>
</comment>
<feature type="disulfide bond" evidence="5">
    <location>
        <begin position="21"/>
        <end position="38"/>
    </location>
</feature>
<keyword evidence="1 5" id="KW-0245">EGF-like domain</keyword>
<accession>A0A819UCZ2</accession>
<evidence type="ECO:0000256" key="1">
    <source>
        <dbReference type="ARBA" id="ARBA00022536"/>
    </source>
</evidence>
<keyword evidence="4 5" id="KW-1015">Disulfide bond</keyword>
<dbReference type="InterPro" id="IPR001881">
    <property type="entry name" value="EGF-like_Ca-bd_dom"/>
</dbReference>
<reference evidence="7" key="1">
    <citation type="submission" date="2021-02" db="EMBL/GenBank/DDBJ databases">
        <authorList>
            <person name="Nowell W R."/>
        </authorList>
    </citation>
    <scope>NUCLEOTIDE SEQUENCE</scope>
</reference>